<gene>
    <name evidence="12" type="primary">fur</name>
    <name evidence="13" type="ORF">KVG22_20680</name>
</gene>
<keyword evidence="14" id="KW-1185">Reference proteome</keyword>
<keyword evidence="12" id="KW-0408">Iron</keyword>
<evidence type="ECO:0000256" key="10">
    <source>
        <dbReference type="ARBA" id="ARBA00023125"/>
    </source>
</evidence>
<evidence type="ECO:0000256" key="9">
    <source>
        <dbReference type="ARBA" id="ARBA00023015"/>
    </source>
</evidence>
<protein>
    <recommendedName>
        <fullName evidence="4 12">Ferric uptake regulation protein</fullName>
    </recommendedName>
</protein>
<keyword evidence="8 12" id="KW-0862">Zinc</keyword>
<dbReference type="Pfam" id="PF01475">
    <property type="entry name" value="FUR"/>
    <property type="match status" value="1"/>
</dbReference>
<evidence type="ECO:0000313" key="13">
    <source>
        <dbReference type="EMBL" id="MBY8919023.1"/>
    </source>
</evidence>
<comment type="caution">
    <text evidence="13">The sequence shown here is derived from an EMBL/GenBank/DDBJ whole genome shotgun (WGS) entry which is preliminary data.</text>
</comment>
<dbReference type="Gene3D" id="1.10.10.10">
    <property type="entry name" value="Winged helix-like DNA-binding domain superfamily/Winged helix DNA-binding domain"/>
    <property type="match status" value="1"/>
</dbReference>
<dbReference type="EMBL" id="JAHSQO010000009">
    <property type="protein sequence ID" value="MBY8919023.1"/>
    <property type="molecule type" value="Genomic_DNA"/>
</dbReference>
<dbReference type="Gene3D" id="3.30.1490.190">
    <property type="match status" value="1"/>
</dbReference>
<dbReference type="Proteomes" id="UP000777661">
    <property type="component" value="Unassembled WGS sequence"/>
</dbReference>
<evidence type="ECO:0000256" key="5">
    <source>
        <dbReference type="ARBA" id="ARBA00022490"/>
    </source>
</evidence>
<keyword evidence="11 12" id="KW-0804">Transcription</keyword>
<evidence type="ECO:0000256" key="3">
    <source>
        <dbReference type="ARBA" id="ARBA00011738"/>
    </source>
</evidence>
<evidence type="ECO:0000256" key="2">
    <source>
        <dbReference type="ARBA" id="ARBA00007957"/>
    </source>
</evidence>
<evidence type="ECO:0000256" key="1">
    <source>
        <dbReference type="ARBA" id="ARBA00004496"/>
    </source>
</evidence>
<dbReference type="PANTHER" id="PTHR33202">
    <property type="entry name" value="ZINC UPTAKE REGULATION PROTEIN"/>
    <property type="match status" value="1"/>
</dbReference>
<dbReference type="InterPro" id="IPR036388">
    <property type="entry name" value="WH-like_DNA-bd_sf"/>
</dbReference>
<comment type="similarity">
    <text evidence="2 12">Belongs to the Fur family.</text>
</comment>
<dbReference type="SUPFAM" id="SSF46785">
    <property type="entry name" value="Winged helix' DNA-binding domain"/>
    <property type="match status" value="1"/>
</dbReference>
<accession>A0ABS7RDN9</accession>
<reference evidence="13 14" key="1">
    <citation type="submission" date="2021-06" db="EMBL/GenBank/DDBJ databases">
        <title>Nitratireductor porphyridii sp. nov., isolated from a small marine red alga, Porphyridium purpureum in South Korea.</title>
        <authorList>
            <person name="Kim K.H."/>
            <person name="Kristyanto S."/>
            <person name="Jeon C.O."/>
        </authorList>
    </citation>
    <scope>NUCLEOTIDE SEQUENCE [LARGE SCALE GENOMIC DNA]</scope>
    <source>
        <strain evidence="13 14">R6</strain>
    </source>
</reference>
<comment type="subunit">
    <text evidence="3 12">Homodimer.</text>
</comment>
<dbReference type="RefSeq" id="WP_223006727.1">
    <property type="nucleotide sequence ID" value="NZ_CBDDPV010000002.1"/>
</dbReference>
<dbReference type="PANTHER" id="PTHR33202:SF2">
    <property type="entry name" value="FERRIC UPTAKE REGULATION PROTEIN"/>
    <property type="match status" value="1"/>
</dbReference>
<dbReference type="CDD" id="cd07153">
    <property type="entry name" value="Fur_like"/>
    <property type="match status" value="1"/>
</dbReference>
<keyword evidence="7 12" id="KW-0479">Metal-binding</keyword>
<evidence type="ECO:0000256" key="6">
    <source>
        <dbReference type="ARBA" id="ARBA00022491"/>
    </source>
</evidence>
<keyword evidence="5 12" id="KW-0963">Cytoplasm</keyword>
<evidence type="ECO:0000256" key="7">
    <source>
        <dbReference type="ARBA" id="ARBA00022723"/>
    </source>
</evidence>
<comment type="subcellular location">
    <subcellularLocation>
        <location evidence="1 12">Cytoplasm</location>
    </subcellularLocation>
</comment>
<keyword evidence="9 12" id="KW-0805">Transcription regulation</keyword>
<keyword evidence="6 12" id="KW-0678">Repressor</keyword>
<dbReference type="InterPro" id="IPR036390">
    <property type="entry name" value="WH_DNA-bd_sf"/>
</dbReference>
<evidence type="ECO:0000313" key="14">
    <source>
        <dbReference type="Proteomes" id="UP000777661"/>
    </source>
</evidence>
<organism evidence="13 14">
    <name type="scientific">Nitratireductor rhodophyticola</name>
    <dbReference type="NCBI Taxonomy" id="2854036"/>
    <lineage>
        <taxon>Bacteria</taxon>
        <taxon>Pseudomonadati</taxon>
        <taxon>Pseudomonadota</taxon>
        <taxon>Alphaproteobacteria</taxon>
        <taxon>Hyphomicrobiales</taxon>
        <taxon>Phyllobacteriaceae</taxon>
        <taxon>Nitratireductor</taxon>
    </lineage>
</organism>
<name>A0ABS7RDN9_9HYPH</name>
<sequence>MQIDPIDIVKICKECGLRLTGQRRVIVEVLQQAMDHPDALELHRRATKVDPRIALSTIYRTLSLLEEKGILERHIFGSGPARFERADAEHHDHFIDVESGRVVEFRSDQIEQLQQQIAQEHGFEIISHRLEIYVKPAKARKRKPEEAPRGRDRSK</sequence>
<evidence type="ECO:0000256" key="12">
    <source>
        <dbReference type="RuleBase" id="RU364037"/>
    </source>
</evidence>
<evidence type="ECO:0000256" key="11">
    <source>
        <dbReference type="ARBA" id="ARBA00023163"/>
    </source>
</evidence>
<dbReference type="InterPro" id="IPR043135">
    <property type="entry name" value="Fur_C"/>
</dbReference>
<dbReference type="InterPro" id="IPR002481">
    <property type="entry name" value="FUR"/>
</dbReference>
<proteinExistence type="inferred from homology"/>
<evidence type="ECO:0000256" key="4">
    <source>
        <dbReference type="ARBA" id="ARBA00020910"/>
    </source>
</evidence>
<evidence type="ECO:0000256" key="8">
    <source>
        <dbReference type="ARBA" id="ARBA00022833"/>
    </source>
</evidence>
<keyword evidence="10 12" id="KW-0238">DNA-binding</keyword>